<protein>
    <submittedName>
        <fullName evidence="2">Uncharacterized protein</fullName>
    </submittedName>
</protein>
<dbReference type="EMBL" id="GBXM01044861">
    <property type="protein sequence ID" value="JAH63716.1"/>
    <property type="molecule type" value="Transcribed_RNA"/>
</dbReference>
<reference evidence="2" key="1">
    <citation type="submission" date="2014-11" db="EMBL/GenBank/DDBJ databases">
        <authorList>
            <person name="Amaro Gonzalez C."/>
        </authorList>
    </citation>
    <scope>NUCLEOTIDE SEQUENCE</scope>
</reference>
<accession>A0A0E9TD86</accession>
<dbReference type="EMBL" id="GBXM01056913">
    <property type="protein sequence ID" value="JAH51664.1"/>
    <property type="molecule type" value="Transcribed_RNA"/>
</dbReference>
<evidence type="ECO:0000313" key="2">
    <source>
        <dbReference type="EMBL" id="JAH51664.1"/>
    </source>
</evidence>
<organism evidence="2">
    <name type="scientific">Anguilla anguilla</name>
    <name type="common">European freshwater eel</name>
    <name type="synonym">Muraena anguilla</name>
    <dbReference type="NCBI Taxonomy" id="7936"/>
    <lineage>
        <taxon>Eukaryota</taxon>
        <taxon>Metazoa</taxon>
        <taxon>Chordata</taxon>
        <taxon>Craniata</taxon>
        <taxon>Vertebrata</taxon>
        <taxon>Euteleostomi</taxon>
        <taxon>Actinopterygii</taxon>
        <taxon>Neopterygii</taxon>
        <taxon>Teleostei</taxon>
        <taxon>Anguilliformes</taxon>
        <taxon>Anguillidae</taxon>
        <taxon>Anguilla</taxon>
    </lineage>
</organism>
<proteinExistence type="predicted"/>
<name>A0A0E9TD86_ANGAN</name>
<evidence type="ECO:0000256" key="1">
    <source>
        <dbReference type="SAM" id="MobiDB-lite"/>
    </source>
</evidence>
<feature type="region of interest" description="Disordered" evidence="1">
    <location>
        <begin position="1"/>
        <end position="30"/>
    </location>
</feature>
<reference evidence="2" key="2">
    <citation type="journal article" date="2015" name="Fish Shellfish Immunol.">
        <title>Early steps in the European eel (Anguilla anguilla)-Vibrio vulnificus interaction in the gills: Role of the RtxA13 toxin.</title>
        <authorList>
            <person name="Callol A."/>
            <person name="Pajuelo D."/>
            <person name="Ebbesson L."/>
            <person name="Teles M."/>
            <person name="MacKenzie S."/>
            <person name="Amaro C."/>
        </authorList>
    </citation>
    <scope>NUCLEOTIDE SEQUENCE</scope>
</reference>
<sequence>MQEPGLICTDQYKHSPVTSTRHSQNTDRTH</sequence>
<dbReference type="AlphaFoldDB" id="A0A0E9TD86"/>